<evidence type="ECO:0000313" key="2">
    <source>
        <dbReference type="Proteomes" id="UP001493487"/>
    </source>
</evidence>
<dbReference type="Proteomes" id="UP001493487">
    <property type="component" value="Unassembled WGS sequence"/>
</dbReference>
<evidence type="ECO:0000313" key="1">
    <source>
        <dbReference type="EMBL" id="MEQ4486394.1"/>
    </source>
</evidence>
<evidence type="ECO:0008006" key="3">
    <source>
        <dbReference type="Google" id="ProtNLM"/>
    </source>
</evidence>
<sequence length="248" mass="25672">MLTLPSGIKKVEASDNATVANMNRNEDLLNTKLLAYDTHVADEAAHGATSAATPNKIVRRDSNGRFKAVAPAAADDVVIKSTLDAAISALINGAPGALDTLIELSNALGSDPNFATTVTNALAAKAPLASPTFSGIANAPRVNTTNTTGRQINAYQWADLSSNTSGHALFANNAYTDGASNWKYANTHGSLGARGIRLSSGGGVEIFDTGAIATTADAAFTPTWLKIATLQYVDSADNDLALLHWMGV</sequence>
<reference evidence="1 2" key="1">
    <citation type="journal article" date="2023" name="Genome Announc.">
        <title>Pan-Genome Analyses of the Genus Cohnella and Proposal of the Novel Species Cohnella silvisoli sp. nov., Isolated from Forest Soil.</title>
        <authorList>
            <person name="Wang C."/>
            <person name="Mao L."/>
            <person name="Bao G."/>
            <person name="Zhu H."/>
        </authorList>
    </citation>
    <scope>NUCLEOTIDE SEQUENCE [LARGE SCALE GENOMIC DNA]</scope>
    <source>
        <strain evidence="1 2">NL03-T5-1</strain>
    </source>
</reference>
<dbReference type="EMBL" id="JASKHM010000021">
    <property type="protein sequence ID" value="MEQ4486394.1"/>
    <property type="molecule type" value="Genomic_DNA"/>
</dbReference>
<keyword evidence="2" id="KW-1185">Reference proteome</keyword>
<proteinExistence type="predicted"/>
<comment type="caution">
    <text evidence="1">The sequence shown here is derived from an EMBL/GenBank/DDBJ whole genome shotgun (WGS) entry which is preliminary data.</text>
</comment>
<name>A0ABV1L203_9BACL</name>
<protein>
    <recommendedName>
        <fullName evidence="3">Tail fiber protein</fullName>
    </recommendedName>
</protein>
<organism evidence="1 2">
    <name type="scientific">Cohnella silvisoli</name>
    <dbReference type="NCBI Taxonomy" id="2873699"/>
    <lineage>
        <taxon>Bacteria</taxon>
        <taxon>Bacillati</taxon>
        <taxon>Bacillota</taxon>
        <taxon>Bacilli</taxon>
        <taxon>Bacillales</taxon>
        <taxon>Paenibacillaceae</taxon>
        <taxon>Cohnella</taxon>
    </lineage>
</organism>
<gene>
    <name evidence="1" type="ORF">QJS35_28885</name>
</gene>
<dbReference type="RefSeq" id="WP_232189484.1">
    <property type="nucleotide sequence ID" value="NZ_JAIOAP010000020.1"/>
</dbReference>
<accession>A0ABV1L203</accession>